<evidence type="ECO:0000313" key="1">
    <source>
        <dbReference type="EMBL" id="CAL1379447.1"/>
    </source>
</evidence>
<dbReference type="Proteomes" id="UP001497516">
    <property type="component" value="Chromosome 3"/>
</dbReference>
<gene>
    <name evidence="1" type="ORF">LTRI10_LOCUS20966</name>
</gene>
<keyword evidence="2" id="KW-1185">Reference proteome</keyword>
<sequence length="111" mass="12561">MATRNDGEENLGEVCSVVGGSRLNEDSLQIEDGSDTSDARVPGTIKTDNSLTVRVSVAVKVRPENPRMRWNTRDVVSHGQHVFADKKIDLCRLRERNRGRWDCWGYWEGVC</sequence>
<reference evidence="1 2" key="1">
    <citation type="submission" date="2024-04" db="EMBL/GenBank/DDBJ databases">
        <authorList>
            <person name="Fracassetti M."/>
        </authorList>
    </citation>
    <scope>NUCLEOTIDE SEQUENCE [LARGE SCALE GENOMIC DNA]</scope>
</reference>
<name>A0AAV2E168_9ROSI</name>
<proteinExistence type="predicted"/>
<dbReference type="AlphaFoldDB" id="A0AAV2E168"/>
<organism evidence="1 2">
    <name type="scientific">Linum trigynum</name>
    <dbReference type="NCBI Taxonomy" id="586398"/>
    <lineage>
        <taxon>Eukaryota</taxon>
        <taxon>Viridiplantae</taxon>
        <taxon>Streptophyta</taxon>
        <taxon>Embryophyta</taxon>
        <taxon>Tracheophyta</taxon>
        <taxon>Spermatophyta</taxon>
        <taxon>Magnoliopsida</taxon>
        <taxon>eudicotyledons</taxon>
        <taxon>Gunneridae</taxon>
        <taxon>Pentapetalae</taxon>
        <taxon>rosids</taxon>
        <taxon>fabids</taxon>
        <taxon>Malpighiales</taxon>
        <taxon>Linaceae</taxon>
        <taxon>Linum</taxon>
    </lineage>
</organism>
<dbReference type="EMBL" id="OZ034816">
    <property type="protein sequence ID" value="CAL1379447.1"/>
    <property type="molecule type" value="Genomic_DNA"/>
</dbReference>
<accession>A0AAV2E168</accession>
<protein>
    <submittedName>
        <fullName evidence="1">Uncharacterized protein</fullName>
    </submittedName>
</protein>
<evidence type="ECO:0000313" key="2">
    <source>
        <dbReference type="Proteomes" id="UP001497516"/>
    </source>
</evidence>